<feature type="chain" id="PRO_5035813234" evidence="1">
    <location>
        <begin position="22"/>
        <end position="51"/>
    </location>
</feature>
<evidence type="ECO:0000313" key="2">
    <source>
        <dbReference type="EMBL" id="KAG2557468.1"/>
    </source>
</evidence>
<accession>A0A8T0P8Z4</accession>
<feature type="signal peptide" evidence="1">
    <location>
        <begin position="1"/>
        <end position="21"/>
    </location>
</feature>
<proteinExistence type="predicted"/>
<dbReference type="AlphaFoldDB" id="A0A8T0P8Z4"/>
<evidence type="ECO:0000313" key="3">
    <source>
        <dbReference type="Proteomes" id="UP000823388"/>
    </source>
</evidence>
<name>A0A8T0P8Z4_PANVG</name>
<dbReference type="EMBL" id="CM029052">
    <property type="protein sequence ID" value="KAG2557468.1"/>
    <property type="molecule type" value="Genomic_DNA"/>
</dbReference>
<evidence type="ECO:0000256" key="1">
    <source>
        <dbReference type="SAM" id="SignalP"/>
    </source>
</evidence>
<sequence length="51" mass="5287">MARSSLVVLLLLAALAGVVAARDIVHQDDEDPKFPAAPMILSSEGGCPNNL</sequence>
<reference evidence="2" key="1">
    <citation type="submission" date="2020-05" db="EMBL/GenBank/DDBJ databases">
        <title>WGS assembly of Panicum virgatum.</title>
        <authorList>
            <person name="Lovell J.T."/>
            <person name="Jenkins J."/>
            <person name="Shu S."/>
            <person name="Juenger T.E."/>
            <person name="Schmutz J."/>
        </authorList>
    </citation>
    <scope>NUCLEOTIDE SEQUENCE</scope>
    <source>
        <strain evidence="2">AP13</strain>
    </source>
</reference>
<gene>
    <name evidence="2" type="ORF">PVAP13_8NG256507</name>
</gene>
<protein>
    <submittedName>
        <fullName evidence="2">Uncharacterized protein</fullName>
    </submittedName>
</protein>
<organism evidence="2 3">
    <name type="scientific">Panicum virgatum</name>
    <name type="common">Blackwell switchgrass</name>
    <dbReference type="NCBI Taxonomy" id="38727"/>
    <lineage>
        <taxon>Eukaryota</taxon>
        <taxon>Viridiplantae</taxon>
        <taxon>Streptophyta</taxon>
        <taxon>Embryophyta</taxon>
        <taxon>Tracheophyta</taxon>
        <taxon>Spermatophyta</taxon>
        <taxon>Magnoliopsida</taxon>
        <taxon>Liliopsida</taxon>
        <taxon>Poales</taxon>
        <taxon>Poaceae</taxon>
        <taxon>PACMAD clade</taxon>
        <taxon>Panicoideae</taxon>
        <taxon>Panicodae</taxon>
        <taxon>Paniceae</taxon>
        <taxon>Panicinae</taxon>
        <taxon>Panicum</taxon>
        <taxon>Panicum sect. Hiantes</taxon>
    </lineage>
</organism>
<keyword evidence="1" id="KW-0732">Signal</keyword>
<keyword evidence="3" id="KW-1185">Reference proteome</keyword>
<dbReference type="Proteomes" id="UP000823388">
    <property type="component" value="Chromosome 8N"/>
</dbReference>
<comment type="caution">
    <text evidence="2">The sequence shown here is derived from an EMBL/GenBank/DDBJ whole genome shotgun (WGS) entry which is preliminary data.</text>
</comment>